<protein>
    <submittedName>
        <fullName evidence="1">Uncharacterized protein T14K23_60</fullName>
    </submittedName>
</protein>
<reference evidence="1" key="3">
    <citation type="submission" date="2000-04" db="EMBL/GenBank/DDBJ databases">
        <authorList>
            <person name="EU Arabidopsis sequencing project"/>
        </authorList>
    </citation>
    <scope>NUCLEOTIDE SEQUENCE</scope>
</reference>
<accession>Q9M3G1</accession>
<dbReference type="AlphaFoldDB" id="Q9M3G1"/>
<dbReference type="PIR" id="T47293">
    <property type="entry name" value="T47293"/>
</dbReference>
<evidence type="ECO:0000313" key="1">
    <source>
        <dbReference type="EMBL" id="CAB87727.1"/>
    </source>
</evidence>
<proteinExistence type="predicted"/>
<sequence length="139" mass="15849">MEMRRHFGAKAKEKKVKDDFGSRFSESESTPLVHTIEFIVFSSYDEFSWKKATQMLVEVANYGEATGYEDFEPLCYFSSLFSVFPSILCNETTMDIRRHFGARAKGKEAKDDFGFRNQRGVLIDTLLVSINTSFGPAKS</sequence>
<organism evidence="1">
    <name type="scientific">Arabidopsis thaliana</name>
    <name type="common">Mouse-ear cress</name>
    <dbReference type="NCBI Taxonomy" id="3702"/>
    <lineage>
        <taxon>Eukaryota</taxon>
        <taxon>Viridiplantae</taxon>
        <taxon>Streptophyta</taxon>
        <taxon>Embryophyta</taxon>
        <taxon>Tracheophyta</taxon>
        <taxon>Spermatophyta</taxon>
        <taxon>Magnoliopsida</taxon>
        <taxon>eudicotyledons</taxon>
        <taxon>Gunneridae</taxon>
        <taxon>Pentapetalae</taxon>
        <taxon>rosids</taxon>
        <taxon>malvids</taxon>
        <taxon>Brassicales</taxon>
        <taxon>Brassicaceae</taxon>
        <taxon>Camelineae</taxon>
        <taxon>Arabidopsis</taxon>
    </lineage>
</organism>
<reference key="2">
    <citation type="journal article" date="2000" name="Nature">
        <title>Sequence and analysis of chromosome 3 of the plant Arabidopsis thaliana.</title>
        <authorList>
            <consortium name="European Union Chromosome 3 Arabidopsis Sequencing Consortium"/>
            <consortium name="Institute for Genomic Research"/>
            <consortium name="Kazusa DNA Research Institute"/>
            <person name="Salanoubat M."/>
            <person name="Lemcke K."/>
            <person name="Rieger M."/>
            <person name="Ansorge W."/>
            <person name="Unseld M."/>
            <person name="Fartmann B."/>
            <person name="Valle G."/>
            <person name="Blocker H."/>
            <person name="Perez-Alonso M."/>
            <person name="Obermaier B."/>
            <person name="Delseny M."/>
            <person name="Boutry M."/>
            <person name="Grivell L.A."/>
            <person name="Mache R."/>
            <person name="Puigdomenech P."/>
            <person name="De Simone V."/>
            <person name="Choisne N."/>
            <person name="Artiguenave F."/>
            <person name="Robert C."/>
            <person name="Brottier P."/>
            <person name="Wincker P."/>
            <person name="Cattolico L."/>
            <person name="Weissenbach J."/>
            <person name="Saurin W."/>
            <person name="Quetier F."/>
            <person name="Schafer M."/>
            <person name="Muller-Auer S."/>
            <person name="Gabel C."/>
            <person name="Fuchs M."/>
            <person name="Benes V."/>
            <person name="Wurmbach E."/>
            <person name="Drzonek H."/>
            <person name="Erfle H."/>
            <person name="Jordan N."/>
            <person name="Bangert S."/>
            <person name="Wiedelmann R."/>
            <person name="Kranz H."/>
            <person name="Voss H."/>
            <person name="Holland R."/>
            <person name="Brandt P."/>
            <person name="Nyakatura G."/>
            <person name="Vezzi A."/>
            <person name="D'Angelo M."/>
            <person name="Pallavicini A."/>
            <person name="Toppo S."/>
            <person name="Simionati B."/>
            <person name="Conrad A."/>
            <person name="Hornischer K."/>
            <person name="Kauer G."/>
            <person name="Lohnert T.H."/>
            <person name="Nordsiek G."/>
            <person name="Reichelt J."/>
            <person name="Scharfe M."/>
            <person name="Schon O."/>
            <person name="Bargues M."/>
            <person name="Terol J."/>
            <person name="Climent J."/>
            <person name="Navarro P."/>
            <person name="Collado C."/>
            <person name="Perez-Perez A."/>
            <person name="Ottenwalder B."/>
            <person name="Duchemin D."/>
            <person name="Cooke R."/>
            <person name="Laudie M."/>
            <person name="Berger-Llauro C."/>
            <person name="Purnelle B."/>
            <person name="Masuy D."/>
            <person name="de Haan M."/>
            <person name="Maarse A.C."/>
            <person name="Alcaraz J.P."/>
            <person name="Cottet A."/>
            <person name="Casacuberta E."/>
            <person name="Monfort A."/>
            <person name="Argiriou A."/>
            <person name="flores M."/>
            <person name="Liguori R."/>
            <person name="Vitale D."/>
            <person name="Mannhaupt G."/>
            <person name="Haase D."/>
            <person name="Schoof H."/>
            <person name="Rudd S."/>
            <person name="Zaccaria P."/>
            <person name="Mewes H.W."/>
            <person name="Mayer K.F."/>
            <person name="Kaul S."/>
            <person name="Town C.D."/>
            <person name="Koo H.L."/>
            <person name="Tallon L.J."/>
            <person name="Jenkins J."/>
            <person name="Rooney T."/>
            <person name="Rizzo M."/>
            <person name="Walts A."/>
            <person name="Utterback T."/>
            <person name="Fujii C.Y."/>
            <person name="Shea T.P."/>
            <person name="Creasy T.H."/>
            <person name="Haas B."/>
            <person name="Maiti R."/>
            <person name="Wu D."/>
            <person name="Peterson J."/>
            <person name="Van Aken S."/>
            <person name="Pai G."/>
            <person name="Militscher J."/>
            <person name="Sellers P."/>
            <person name="Gill J.E."/>
            <person name="Feldblyum T.V."/>
            <person name="Preuss D."/>
            <person name="Lin X."/>
            <person name="Nierman W.C."/>
            <person name="Salzberg S.L."/>
            <person name="White O."/>
            <person name="Venter J.C."/>
            <person name="Fraser C.M."/>
            <person name="Kaneko T."/>
            <person name="Nakamura Y."/>
            <person name="Sato S."/>
            <person name="Kato T."/>
            <person name="Asamizu E."/>
            <person name="Sasamoto S."/>
            <person name="Kimura T."/>
            <person name="Idesawa K."/>
            <person name="Kawashima K."/>
            <person name="Kishida Y."/>
            <person name="Kiyokawa C."/>
            <person name="Kohara M."/>
            <person name="Matsumoto M."/>
            <person name="Matsuno A."/>
            <person name="Muraki A."/>
            <person name="Nakayama S."/>
            <person name="Nakazaki N."/>
            <person name="Shinpo S."/>
            <person name="Takeuchi C."/>
            <person name="Wada T."/>
            <person name="Watanabe A."/>
            <person name="Yamada M."/>
            <person name="Yasuda M."/>
            <person name="Tabata S."/>
        </authorList>
    </citation>
    <scope>NUCLEOTIDE SEQUENCE [LARGE SCALE GENOMIC DNA]</scope>
    <source>
        <strain>cv. Columbia</strain>
    </source>
</reference>
<gene>
    <name evidence="1" type="primary">T14K23_60</name>
</gene>
<name>Q9M3G1_ARATH</name>
<dbReference type="EMBL" id="AL132909">
    <property type="protein sequence ID" value="CAB87727.1"/>
    <property type="molecule type" value="Genomic_DNA"/>
</dbReference>
<reference evidence="1" key="1">
    <citation type="submission" date="1999-11" db="EMBL/GenBank/DDBJ databases">
        <authorList>
            <person name="Nyakatura G."/>
            <person name="Fartmann B."/>
            <person name="Dauner D."/>
            <person name="Sterr W."/>
            <person name="Holland R."/>
            <person name="Weichselgartner M."/>
            <person name="Mewes H.W."/>
            <person name="Rudd S."/>
            <person name="Lemcke K."/>
            <person name="Mayer K.F.X."/>
            <person name="Quetier F."/>
            <person name="Salanoubat M."/>
        </authorList>
    </citation>
    <scope>NUCLEOTIDE SEQUENCE</scope>
</reference>